<dbReference type="EMBL" id="JBHLXH010000002">
    <property type="protein sequence ID" value="MFC0223963.1"/>
    <property type="molecule type" value="Genomic_DNA"/>
</dbReference>
<comment type="caution">
    <text evidence="2">The sequence shown here is derived from an EMBL/GenBank/DDBJ whole genome shotgun (WGS) entry which is preliminary data.</text>
</comment>
<dbReference type="Gene3D" id="3.40.50.920">
    <property type="match status" value="1"/>
</dbReference>
<keyword evidence="2" id="KW-0670">Pyruvate</keyword>
<dbReference type="Proteomes" id="UP001589698">
    <property type="component" value="Unassembled WGS sequence"/>
</dbReference>
<accession>A0ABV6E4Q9</accession>
<dbReference type="InterPro" id="IPR029061">
    <property type="entry name" value="THDP-binding"/>
</dbReference>
<feature type="non-terminal residue" evidence="2">
    <location>
        <position position="1"/>
    </location>
</feature>
<dbReference type="InterPro" id="IPR055152">
    <property type="entry name" value="Transketolase-like_C_2"/>
</dbReference>
<proteinExistence type="predicted"/>
<evidence type="ECO:0000313" key="3">
    <source>
        <dbReference type="Proteomes" id="UP001589698"/>
    </source>
</evidence>
<dbReference type="Gene3D" id="3.40.50.970">
    <property type="match status" value="1"/>
</dbReference>
<sequence>PAFAYEISHIMKSGLERMYGADAEDVIFYLTVYNEPVSQPAEPADVDVDGILKGIHKVATAEGEGPRVQLMASGVGYPWIQDAARMLAEDWGVRADLWSVTSWNELARDGAAAEQWNLLNPGSDKRTAYVSDKLAGVQGPVVAVSDYMRAVPLQIARWVPADYRVLGADGFGFADTRPAARRFFHIDAVSVVVQALQALADAGEVPVEKVVEAAERYRIDDPTHTRDIKQEGGDA</sequence>
<organism evidence="2 3">
    <name type="scientific">Nocardioides zeicaulis</name>
    <dbReference type="NCBI Taxonomy" id="1776857"/>
    <lineage>
        <taxon>Bacteria</taxon>
        <taxon>Bacillati</taxon>
        <taxon>Actinomycetota</taxon>
        <taxon>Actinomycetes</taxon>
        <taxon>Propionibacteriales</taxon>
        <taxon>Nocardioidaceae</taxon>
        <taxon>Nocardioides</taxon>
    </lineage>
</organism>
<feature type="domain" description="Transketolase-like C-terminal" evidence="1">
    <location>
        <begin position="54"/>
        <end position="187"/>
    </location>
</feature>
<protein>
    <submittedName>
        <fullName evidence="2">Pyruvate dehydrogenase (Acetyl-transferring), homodimeric type</fullName>
    </submittedName>
</protein>
<dbReference type="PANTHER" id="PTHR43825:SF3">
    <property type="entry name" value="PYRUVATE DEHYDROGENASE E1 COMPONENT"/>
    <property type="match status" value="1"/>
</dbReference>
<reference evidence="2 3" key="1">
    <citation type="submission" date="2024-09" db="EMBL/GenBank/DDBJ databases">
        <authorList>
            <person name="Sun Q."/>
            <person name="Mori K."/>
        </authorList>
    </citation>
    <scope>NUCLEOTIDE SEQUENCE [LARGE SCALE GENOMIC DNA]</scope>
    <source>
        <strain evidence="2 3">CCM 8654</strain>
    </source>
</reference>
<evidence type="ECO:0000313" key="2">
    <source>
        <dbReference type="EMBL" id="MFC0223963.1"/>
    </source>
</evidence>
<dbReference type="SUPFAM" id="SSF52518">
    <property type="entry name" value="Thiamin diphosphate-binding fold (THDP-binding)"/>
    <property type="match status" value="1"/>
</dbReference>
<dbReference type="Pfam" id="PF22613">
    <property type="entry name" value="Transketolase_C_1"/>
    <property type="match status" value="1"/>
</dbReference>
<evidence type="ECO:0000259" key="1">
    <source>
        <dbReference type="Pfam" id="PF22613"/>
    </source>
</evidence>
<name>A0ABV6E4Q9_9ACTN</name>
<gene>
    <name evidence="2" type="ORF">ACFFJG_15865</name>
</gene>
<dbReference type="InterPro" id="IPR051157">
    <property type="entry name" value="PDH/Transketolase"/>
</dbReference>
<dbReference type="InterPro" id="IPR009014">
    <property type="entry name" value="Transketo_C/PFOR_II"/>
</dbReference>
<dbReference type="PANTHER" id="PTHR43825">
    <property type="entry name" value="PYRUVATE DEHYDROGENASE E1 COMPONENT"/>
    <property type="match status" value="1"/>
</dbReference>
<keyword evidence="3" id="KW-1185">Reference proteome</keyword>
<dbReference type="SUPFAM" id="SSF52922">
    <property type="entry name" value="TK C-terminal domain-like"/>
    <property type="match status" value="1"/>
</dbReference>